<dbReference type="CDD" id="cd01949">
    <property type="entry name" value="GGDEF"/>
    <property type="match status" value="1"/>
</dbReference>
<dbReference type="EMBL" id="LT960611">
    <property type="protein sequence ID" value="SON48402.1"/>
    <property type="molecule type" value="Genomic_DNA"/>
</dbReference>
<dbReference type="Gene3D" id="3.30.70.270">
    <property type="match status" value="1"/>
</dbReference>
<dbReference type="AlphaFoldDB" id="A0A2N8Z943"/>
<dbReference type="Proteomes" id="UP000235828">
    <property type="component" value="Chromosome A"/>
</dbReference>
<dbReference type="InterPro" id="IPR000160">
    <property type="entry name" value="GGDEF_dom"/>
</dbReference>
<comment type="catalytic activity">
    <reaction evidence="3">
        <text>2 GTP = 3',3'-c-di-GMP + 2 diphosphate</text>
        <dbReference type="Rhea" id="RHEA:24898"/>
        <dbReference type="ChEBI" id="CHEBI:33019"/>
        <dbReference type="ChEBI" id="CHEBI:37565"/>
        <dbReference type="ChEBI" id="CHEBI:58805"/>
        <dbReference type="EC" id="2.7.7.65"/>
    </reaction>
</comment>
<organism evidence="5 6">
    <name type="scientific">Vibrio tapetis subsp. tapetis</name>
    <dbReference type="NCBI Taxonomy" id="1671868"/>
    <lineage>
        <taxon>Bacteria</taxon>
        <taxon>Pseudomonadati</taxon>
        <taxon>Pseudomonadota</taxon>
        <taxon>Gammaproteobacteria</taxon>
        <taxon>Vibrionales</taxon>
        <taxon>Vibrionaceae</taxon>
        <taxon>Vibrio</taxon>
    </lineage>
</organism>
<reference evidence="5 6" key="1">
    <citation type="submission" date="2017-10" db="EMBL/GenBank/DDBJ databases">
        <authorList>
            <person name="Banno H."/>
            <person name="Chua N.-H."/>
        </authorList>
    </citation>
    <scope>NUCLEOTIDE SEQUENCE [LARGE SCALE GENOMIC DNA]</scope>
    <source>
        <strain evidence="5">Vibrio tapetis CECT4600</strain>
    </source>
</reference>
<dbReference type="PANTHER" id="PTHR45138:SF9">
    <property type="entry name" value="DIGUANYLATE CYCLASE DGCM-RELATED"/>
    <property type="match status" value="1"/>
</dbReference>
<dbReference type="NCBIfam" id="TIGR00254">
    <property type="entry name" value="GGDEF"/>
    <property type="match status" value="1"/>
</dbReference>
<dbReference type="KEGG" id="vta:A0423"/>
<dbReference type="GO" id="GO:1902201">
    <property type="term" value="P:negative regulation of bacterial-type flagellum-dependent cell motility"/>
    <property type="evidence" value="ECO:0007669"/>
    <property type="project" value="TreeGrafter"/>
</dbReference>
<keyword evidence="6" id="KW-1185">Reference proteome</keyword>
<accession>A0A2N8Z943</accession>
<evidence type="ECO:0000256" key="3">
    <source>
        <dbReference type="ARBA" id="ARBA00034247"/>
    </source>
</evidence>
<evidence type="ECO:0000256" key="1">
    <source>
        <dbReference type="ARBA" id="ARBA00001946"/>
    </source>
</evidence>
<dbReference type="PANTHER" id="PTHR45138">
    <property type="entry name" value="REGULATORY COMPONENTS OF SENSORY TRANSDUCTION SYSTEM"/>
    <property type="match status" value="1"/>
</dbReference>
<dbReference type="InterPro" id="IPR043128">
    <property type="entry name" value="Rev_trsase/Diguanyl_cyclase"/>
</dbReference>
<dbReference type="PROSITE" id="PS50887">
    <property type="entry name" value="GGDEF"/>
    <property type="match status" value="1"/>
</dbReference>
<evidence type="ECO:0000259" key="4">
    <source>
        <dbReference type="PROSITE" id="PS50887"/>
    </source>
</evidence>
<comment type="cofactor">
    <cofactor evidence="1">
        <name>Mg(2+)</name>
        <dbReference type="ChEBI" id="CHEBI:18420"/>
    </cofactor>
</comment>
<name>A0A2N8Z943_9VIBR</name>
<sequence length="405" mass="46641">MTVNLVEAVCRLSLLTNKYRAITIKVSLQCELKESSYLWPYCSTSVYFNEDRTKGWDFSNVHTIYLDIDYETKQDSPRLRVYLRNFNPAYSSIEDEYTVKYNGVEFTPGVGNGEIAIPFKNFQVMTWWLSDLEIPIQHAGPEFSNVTLFEIATGSGAKLGSHNITINSVRFEGSYLDGETLMLVLLFSWVVLALLYAREEAKLSLREIQRAEDRELHLKAVNDNLRLQNHEISEMAQRDALTGARNRHSVRRWLKSMTKNVQWENGRFSMIYLDIDHFKAVNDTFGHQVGDDILREFVMIVTSSIDSEEHLVRWGGEEFIVFCPNSTLDQTTALAERIRLNVKRHIWVHGEELTCSAGVAEMGEERITETIARADEALYIAKQKGRDRVEVNYGLVIRKDDVPFM</sequence>
<gene>
    <name evidence="5" type="ORF">VTAP4600_A0423</name>
</gene>
<dbReference type="SUPFAM" id="SSF55073">
    <property type="entry name" value="Nucleotide cyclase"/>
    <property type="match status" value="1"/>
</dbReference>
<evidence type="ECO:0000256" key="2">
    <source>
        <dbReference type="ARBA" id="ARBA00012528"/>
    </source>
</evidence>
<dbReference type="InterPro" id="IPR008979">
    <property type="entry name" value="Galactose-bd-like_sf"/>
</dbReference>
<dbReference type="Pfam" id="PF00990">
    <property type="entry name" value="GGDEF"/>
    <property type="match status" value="1"/>
</dbReference>
<dbReference type="InterPro" id="IPR029787">
    <property type="entry name" value="Nucleotide_cyclase"/>
</dbReference>
<dbReference type="SMART" id="SM00267">
    <property type="entry name" value="GGDEF"/>
    <property type="match status" value="1"/>
</dbReference>
<dbReference type="GO" id="GO:0005886">
    <property type="term" value="C:plasma membrane"/>
    <property type="evidence" value="ECO:0007669"/>
    <property type="project" value="TreeGrafter"/>
</dbReference>
<dbReference type="GO" id="GO:0043709">
    <property type="term" value="P:cell adhesion involved in single-species biofilm formation"/>
    <property type="evidence" value="ECO:0007669"/>
    <property type="project" value="TreeGrafter"/>
</dbReference>
<proteinExistence type="predicted"/>
<dbReference type="SUPFAM" id="SSF49785">
    <property type="entry name" value="Galactose-binding domain-like"/>
    <property type="match status" value="1"/>
</dbReference>
<dbReference type="EC" id="2.7.7.65" evidence="2"/>
<dbReference type="GO" id="GO:0052621">
    <property type="term" value="F:diguanylate cyclase activity"/>
    <property type="evidence" value="ECO:0007669"/>
    <property type="project" value="UniProtKB-EC"/>
</dbReference>
<evidence type="ECO:0000313" key="6">
    <source>
        <dbReference type="Proteomes" id="UP000235828"/>
    </source>
</evidence>
<feature type="domain" description="GGDEF" evidence="4">
    <location>
        <begin position="266"/>
        <end position="394"/>
    </location>
</feature>
<dbReference type="FunFam" id="3.30.70.270:FF:000001">
    <property type="entry name" value="Diguanylate cyclase domain protein"/>
    <property type="match status" value="1"/>
</dbReference>
<protein>
    <recommendedName>
        <fullName evidence="2">diguanylate cyclase</fullName>
        <ecNumber evidence="2">2.7.7.65</ecNumber>
    </recommendedName>
</protein>
<evidence type="ECO:0000313" key="5">
    <source>
        <dbReference type="EMBL" id="SON48402.1"/>
    </source>
</evidence>
<dbReference type="InterPro" id="IPR050469">
    <property type="entry name" value="Diguanylate_Cyclase"/>
</dbReference>